<reference evidence="2" key="1">
    <citation type="journal article" date="2023" name="Nat. Plants">
        <title>Single-cell RNA sequencing provides a high-resolution roadmap for understanding the multicellular compartmentation of specialized metabolism.</title>
        <authorList>
            <person name="Sun S."/>
            <person name="Shen X."/>
            <person name="Li Y."/>
            <person name="Li Y."/>
            <person name="Wang S."/>
            <person name="Li R."/>
            <person name="Zhang H."/>
            <person name="Shen G."/>
            <person name="Guo B."/>
            <person name="Wei J."/>
            <person name="Xu J."/>
            <person name="St-Pierre B."/>
            <person name="Chen S."/>
            <person name="Sun C."/>
        </authorList>
    </citation>
    <scope>NUCLEOTIDE SEQUENCE [LARGE SCALE GENOMIC DNA]</scope>
</reference>
<dbReference type="Proteomes" id="UP001060085">
    <property type="component" value="Linkage Group LG01"/>
</dbReference>
<accession>A0ACC0CF99</accession>
<comment type="caution">
    <text evidence="1">The sequence shown here is derived from an EMBL/GenBank/DDBJ whole genome shotgun (WGS) entry which is preliminary data.</text>
</comment>
<protein>
    <submittedName>
        <fullName evidence="1">Uncharacterized protein</fullName>
    </submittedName>
</protein>
<name>A0ACC0CF99_CATRO</name>
<gene>
    <name evidence="1" type="ORF">M9H77_04828</name>
</gene>
<dbReference type="EMBL" id="CM044701">
    <property type="protein sequence ID" value="KAI5683600.1"/>
    <property type="molecule type" value="Genomic_DNA"/>
</dbReference>
<organism evidence="1 2">
    <name type="scientific">Catharanthus roseus</name>
    <name type="common">Madagascar periwinkle</name>
    <name type="synonym">Vinca rosea</name>
    <dbReference type="NCBI Taxonomy" id="4058"/>
    <lineage>
        <taxon>Eukaryota</taxon>
        <taxon>Viridiplantae</taxon>
        <taxon>Streptophyta</taxon>
        <taxon>Embryophyta</taxon>
        <taxon>Tracheophyta</taxon>
        <taxon>Spermatophyta</taxon>
        <taxon>Magnoliopsida</taxon>
        <taxon>eudicotyledons</taxon>
        <taxon>Gunneridae</taxon>
        <taxon>Pentapetalae</taxon>
        <taxon>asterids</taxon>
        <taxon>lamiids</taxon>
        <taxon>Gentianales</taxon>
        <taxon>Apocynaceae</taxon>
        <taxon>Rauvolfioideae</taxon>
        <taxon>Vinceae</taxon>
        <taxon>Catharanthinae</taxon>
        <taxon>Catharanthus</taxon>
    </lineage>
</organism>
<sequence>MQVHDLPCNYSLANPLSDPSFSTAMSDPQPSSPSPIHSPNNHKNSETNLKSSQNNKSSPKTQNNSTGVQNDDRDNTAASNSNHNSSNNTIVRRERPSRACTQRAAARMQAAAAAEAAAAAAEKKQKKAAFKKERLTARLLREEVEEEDGQEEEEDDGEEGEEGGSPSGSSRNQQCSKIVTPLVGEPEPSQLPRWSLRGMWQLASILNFLNVFRPLLNIKVEFSAEEFETALITPNRTLGEIHMPLLKAIPPVTRMALGHNTWITVLCRKLRDWWHWVAEGELPIVASHGAEIDAYNALEPAVRVVILKALCDIRVEQDDIRNYIDDSVKHGAHLSIFRKERIGGDSHGISYWYEDDPIIGHRLYREIRKVEVKKGKGRNIPPIPSSSYQWETVATNLDEFVDVSEKLFSSKNRTEASLGKKLKNDMLPEIEKVHKKKERLLKKQHRQALMLDNMVHMDGLAAGRSLRDRKPVTYTFDDYDRSINEAIKITKKKQMSPEPSTGGGPLTRREAGMKLEASTNGRWAGPSQSFNALSPKSPDYDGFYDDHGTDQLDRSNRRRQRPQRYSAKEFVEAVSDNDADFDSDDDIVGEAVYDEEYLRKRKQRRKSYSSSEGDDEYHWDDENAEEEEEEEEEEDEDSSSASEESDEPRKFKKLPGRTRRETKLRSVGELQSGLRRSNRATRNRINYRQYELSDSETESVKHEKSNASDEQSMEEQDSDGENNAEFSMVSQDSDENVDNQEDRKVDQSMEEQEQHHETEEKDQQEANPPEILHSPHQDEVEGGGKRRFLDLNELAPGSGFDDGPNSMKDDNNDDF</sequence>
<proteinExistence type="predicted"/>
<evidence type="ECO:0000313" key="2">
    <source>
        <dbReference type="Proteomes" id="UP001060085"/>
    </source>
</evidence>
<evidence type="ECO:0000313" key="1">
    <source>
        <dbReference type="EMBL" id="KAI5683600.1"/>
    </source>
</evidence>
<keyword evidence="2" id="KW-1185">Reference proteome</keyword>